<keyword evidence="4 8" id="KW-1133">Transmembrane helix</keyword>
<feature type="transmembrane region" description="Helical" evidence="8">
    <location>
        <begin position="941"/>
        <end position="958"/>
    </location>
</feature>
<feature type="transmembrane region" description="Helical" evidence="8">
    <location>
        <begin position="722"/>
        <end position="742"/>
    </location>
</feature>
<feature type="region of interest" description="Disordered" evidence="7">
    <location>
        <begin position="257"/>
        <end position="313"/>
    </location>
</feature>
<evidence type="ECO:0000256" key="4">
    <source>
        <dbReference type="ARBA" id="ARBA00022989"/>
    </source>
</evidence>
<dbReference type="PANTHER" id="PTHR31064">
    <property type="entry name" value="POTASSIUM TRANSPORT PROTEIN DDB_G0292412-RELATED"/>
    <property type="match status" value="1"/>
</dbReference>
<keyword evidence="3 8" id="KW-0812">Transmembrane</keyword>
<organism evidence="9">
    <name type="scientific">Phaffia rhodozyma</name>
    <name type="common">Yeast</name>
    <name type="synonym">Xanthophyllomyces dendrorhous</name>
    <dbReference type="NCBI Taxonomy" id="264483"/>
    <lineage>
        <taxon>Eukaryota</taxon>
        <taxon>Fungi</taxon>
        <taxon>Dikarya</taxon>
        <taxon>Basidiomycota</taxon>
        <taxon>Agaricomycotina</taxon>
        <taxon>Tremellomycetes</taxon>
        <taxon>Cystofilobasidiales</taxon>
        <taxon>Mrakiaceae</taxon>
        <taxon>Phaffia</taxon>
    </lineage>
</organism>
<dbReference type="PANTHER" id="PTHR31064:SF30">
    <property type="entry name" value="HIGH-AFFINITY POTASSIUM TRANSPORT PROTEIN-RELATED"/>
    <property type="match status" value="1"/>
</dbReference>
<feature type="region of interest" description="Disordered" evidence="7">
    <location>
        <begin position="1106"/>
        <end position="1174"/>
    </location>
</feature>
<dbReference type="InterPro" id="IPR051143">
    <property type="entry name" value="TrkH_K-transport"/>
</dbReference>
<dbReference type="AlphaFoldDB" id="A0A0F7SLY4"/>
<keyword evidence="2" id="KW-0813">Transport</keyword>
<evidence type="ECO:0000256" key="2">
    <source>
        <dbReference type="ARBA" id="ARBA00022448"/>
    </source>
</evidence>
<evidence type="ECO:0000256" key="5">
    <source>
        <dbReference type="ARBA" id="ARBA00023065"/>
    </source>
</evidence>
<feature type="transmembrane region" description="Helical" evidence="8">
    <location>
        <begin position="70"/>
        <end position="91"/>
    </location>
</feature>
<feature type="region of interest" description="Disordered" evidence="7">
    <location>
        <begin position="1044"/>
        <end position="1067"/>
    </location>
</feature>
<feature type="transmembrane region" description="Helical" evidence="8">
    <location>
        <begin position="970"/>
        <end position="993"/>
    </location>
</feature>
<keyword evidence="5" id="KW-0406">Ion transport</keyword>
<feature type="compositionally biased region" description="Acidic residues" evidence="7">
    <location>
        <begin position="1107"/>
        <end position="1117"/>
    </location>
</feature>
<evidence type="ECO:0000256" key="8">
    <source>
        <dbReference type="SAM" id="Phobius"/>
    </source>
</evidence>
<dbReference type="GO" id="GO:0140107">
    <property type="term" value="F:high-affinity potassium ion transmembrane transporter activity"/>
    <property type="evidence" value="ECO:0007669"/>
    <property type="project" value="TreeGrafter"/>
</dbReference>
<feature type="compositionally biased region" description="Basic and acidic residues" evidence="7">
    <location>
        <begin position="1164"/>
        <end position="1174"/>
    </location>
</feature>
<evidence type="ECO:0000256" key="3">
    <source>
        <dbReference type="ARBA" id="ARBA00022692"/>
    </source>
</evidence>
<feature type="transmembrane region" description="Helical" evidence="8">
    <location>
        <begin position="754"/>
        <end position="777"/>
    </location>
</feature>
<feature type="compositionally biased region" description="Polar residues" evidence="7">
    <location>
        <begin position="407"/>
        <end position="417"/>
    </location>
</feature>
<protein>
    <submittedName>
        <fullName evidence="9">-domain-containing protein</fullName>
    </submittedName>
</protein>
<evidence type="ECO:0000313" key="9">
    <source>
        <dbReference type="EMBL" id="CED82456.1"/>
    </source>
</evidence>
<feature type="region of interest" description="Disordered" evidence="7">
    <location>
        <begin position="475"/>
        <end position="499"/>
    </location>
</feature>
<sequence>MPELTPATTTLRPDEPLPKHLRPSHAWTKLWIATKNSLNFYRVHLLFFTIFFSALMYASNEQFHIDYVDCLFNCVSAMTVCGLATSNLSTMTSWQQTILFIQMCIGSPITVSLVMIAVRRHFFRVKFRHVIETHRRKKSLSEKRSRRLSFLSRAPSRWSTNPAGPSGADENDGTVAGSPPEASAGTSTAEKVGETSAGSSNCDEPGKSPLRAQMYSSGYTFPSQSRAAAASSSSPSPNGLGSKGPFKSFASIFNRLSPNSDFDEESIEERKERKFAKKTARLEQERARKLADQAEKARRSKGGGGGRVGGLHTSMIRRVEGEEPMLVNSAGLRGGMAVDRTDFELNNIARSEASADEHNQAEVETPIETNPRARQGEAEEAEQPTQEETEDRYKGAEHPRLKHIGQMTESPAGSGSDSLGFVEPEEILARSNAGRPRRVSEPVLVDHPPQPPQPVHDTFPRSKTIAFDPEQINPSHAAHHASHTGLNGDHNYNHNYNNNNYNHGNDKSKNFTRTGTIEFVEGDAARLGRRNGGGTMFERTATRRSEGAGTIYGPSTSLFPRTMTNRTAGGRSTKHSGFGGFPMPHEIISSVAAWLFPKATEKLTRTLTMQRTGTFASARSAGAGTIYGPGGPKGGGGVVKSVPYITFDAVVGRNSQFKDLSSDQLEELGGVEYRALKVLLWIIPCYYVGVQLLGWVIIWPYVNSKFRDVFSDPTIQKQDVEIGWFSAFQVVSAFSNTGMSLVDTSMVPFQTGYIMIVYLIFLILAGNTAYVSIVYLYELQKKTKSDEGPSTNMGIVYTAYLPSSHDTLFLLMVIVLMTMTDWISFLVLDIGTPAIESIPVGTRIASAFLQSAAVRAAGFAIVPLSALAPAVKVLYTIMMYISVYPIAMSVRATNVYEERSLGLFGDEDQESLDEESFVKVGGESRMAGFTRYVSFHARRQLAFDIWWLALALWLVCIIERGQINESSSESYFNIFSILFELVSAYGTVGLSLGLSFDNYSLSGGFKVLSKLVVCAVMIRGRHRGLPVAIDRAVMLPNEFAEEDAEVAEEERSRQSRRGSTYSFRQGPMDVSYGHVHNRRASTFSAHVPRPGPPQPFFLPSATSDLECAVDDDDDDDNEYQRRSADQPVGGSALPGVHSVDWTKPPGIGRLGGGAPGSLTPVKEMMSRRPSVDTP</sequence>
<dbReference type="Pfam" id="PF02386">
    <property type="entry name" value="TrkH"/>
    <property type="match status" value="1"/>
</dbReference>
<feature type="transmembrane region" description="Helical" evidence="8">
    <location>
        <begin position="852"/>
        <end position="881"/>
    </location>
</feature>
<dbReference type="GO" id="GO:0030007">
    <property type="term" value="P:intracellular potassium ion homeostasis"/>
    <property type="evidence" value="ECO:0007669"/>
    <property type="project" value="TreeGrafter"/>
</dbReference>
<feature type="compositionally biased region" description="Basic and acidic residues" evidence="7">
    <location>
        <begin position="280"/>
        <end position="297"/>
    </location>
</feature>
<comment type="subcellular location">
    <subcellularLocation>
        <location evidence="1">Membrane</location>
        <topology evidence="1">Multi-pass membrane protein</topology>
    </subcellularLocation>
</comment>
<feature type="transmembrane region" description="Helical" evidence="8">
    <location>
        <begin position="678"/>
        <end position="702"/>
    </location>
</feature>
<evidence type="ECO:0000256" key="1">
    <source>
        <dbReference type="ARBA" id="ARBA00004141"/>
    </source>
</evidence>
<feature type="transmembrane region" description="Helical" evidence="8">
    <location>
        <begin position="808"/>
        <end position="831"/>
    </location>
</feature>
<reference evidence="9" key="1">
    <citation type="submission" date="2014-08" db="EMBL/GenBank/DDBJ databases">
        <authorList>
            <person name="Sharma Rahul"/>
            <person name="Thines Marco"/>
        </authorList>
    </citation>
    <scope>NUCLEOTIDE SEQUENCE</scope>
</reference>
<evidence type="ECO:0000256" key="6">
    <source>
        <dbReference type="ARBA" id="ARBA00023136"/>
    </source>
</evidence>
<keyword evidence="6 8" id="KW-0472">Membrane</keyword>
<feature type="transmembrane region" description="Helical" evidence="8">
    <location>
        <begin position="97"/>
        <end position="118"/>
    </location>
</feature>
<feature type="transmembrane region" description="Helical" evidence="8">
    <location>
        <begin position="40"/>
        <end position="58"/>
    </location>
</feature>
<dbReference type="GO" id="GO:0005886">
    <property type="term" value="C:plasma membrane"/>
    <property type="evidence" value="ECO:0007669"/>
    <property type="project" value="TreeGrafter"/>
</dbReference>
<feature type="compositionally biased region" description="Low complexity" evidence="7">
    <location>
        <begin position="487"/>
        <end position="499"/>
    </location>
</feature>
<name>A0A0F7SLY4_PHARH</name>
<dbReference type="GO" id="GO:1990573">
    <property type="term" value="P:potassium ion import across plasma membrane"/>
    <property type="evidence" value="ECO:0007669"/>
    <property type="project" value="TreeGrafter"/>
</dbReference>
<proteinExistence type="predicted"/>
<feature type="compositionally biased region" description="Acidic residues" evidence="7">
    <location>
        <begin position="378"/>
        <end position="390"/>
    </location>
</feature>
<feature type="region of interest" description="Disordered" evidence="7">
    <location>
        <begin position="352"/>
        <end position="457"/>
    </location>
</feature>
<feature type="region of interest" description="Disordered" evidence="7">
    <location>
        <begin position="154"/>
        <end position="214"/>
    </location>
</feature>
<dbReference type="InterPro" id="IPR003445">
    <property type="entry name" value="Cat_transpt"/>
</dbReference>
<evidence type="ECO:0000256" key="7">
    <source>
        <dbReference type="SAM" id="MobiDB-lite"/>
    </source>
</evidence>
<dbReference type="EMBL" id="LN483124">
    <property type="protein sequence ID" value="CED82456.1"/>
    <property type="molecule type" value="Genomic_DNA"/>
</dbReference>
<accession>A0A0F7SLY4</accession>